<feature type="non-terminal residue" evidence="5">
    <location>
        <position position="801"/>
    </location>
</feature>
<sequence>ECEKTFTSTADGPKNGSFKSPYIENYENYSRQCIYTFQAAENERVQLWFTSFDLRGTPPDCVREYLDIYAEVQHKDQSLIETPFGGRYCSRKMPLKRVSLYQILVISFHTNFQELFETAFEGFYEFIDASPYTVGTPIPNQICSFLIHSEHKREGSFMTPTYPGVYPKNLQCSYSFIGRKGQRVRIEFIDFDLFYGGEHCPFDYVKVYDGLTTNDPLIYNICGQKRNFAIYSSAESLLVQFSTLKRTADGQNRGFSAWFEFSERFVNLGFIGKADGEHIKGTECDQKILSRKESNGTVYSPNYPFLYHSNTVCKYYIYGLQDDNHLEKVRLEFEKFEIPVPTSDLNECVNASVKIFLTGESLEEPDYVFCGTETPPPPVVSDGPVLVMVFSSGTSQGSGFKGRYSFETDYRVPGTPDPPGCRFKYESSGAKSGEFNSPRYPSSYPASTRCEYVFIGNPGEQIEIVFEHFKFKAELVKGAGYNDACKEDYIKITEVYPSGREQTIGVYCTISAPGPFLSNIGVQSVKILLETDAYGQASGFSASYNFLPVQNILGDCGENITNLSNGVIVSPQYPQPYPSQRQVCNWYITVKPRHKILLYFENFLIEGQMDERGCPAAVVRVWRDFNQPPLEMCGNENELTNETRELISATDMLKISKKSVGSTGFKAVWTEIKDEQTCDMYKCPKSGYCISQDLKCNGISNCGHYDKADEVNCIANQWLTQRVKAIFLAGIHVKKVNEMMMFAMIAVGLVLFVIVFASLCHRKRKRRRRPNISSQFEVTRCKQTYNLPPPGTPPYLSVESV</sequence>
<feature type="domain" description="CUB" evidence="4">
    <location>
        <begin position="2"/>
        <end position="127"/>
    </location>
</feature>
<dbReference type="AlphaFoldDB" id="A0A3S3QES5"/>
<feature type="transmembrane region" description="Helical" evidence="3">
    <location>
        <begin position="739"/>
        <end position="760"/>
    </location>
</feature>
<feature type="domain" description="CUB" evidence="4">
    <location>
        <begin position="284"/>
        <end position="407"/>
    </location>
</feature>
<keyword evidence="3" id="KW-0472">Membrane</keyword>
<dbReference type="InterPro" id="IPR002172">
    <property type="entry name" value="LDrepeatLR_classA_rpt"/>
</dbReference>
<dbReference type="PANTHER" id="PTHR47537">
    <property type="entry name" value="CUBILIN"/>
    <property type="match status" value="1"/>
</dbReference>
<dbReference type="SUPFAM" id="SSF49854">
    <property type="entry name" value="Spermadhesin, CUB domain"/>
    <property type="match status" value="5"/>
</dbReference>
<evidence type="ECO:0000313" key="5">
    <source>
        <dbReference type="EMBL" id="RWS07949.1"/>
    </source>
</evidence>
<dbReference type="PROSITE" id="PS01180">
    <property type="entry name" value="CUB"/>
    <property type="match status" value="5"/>
</dbReference>
<dbReference type="Gene3D" id="2.60.120.290">
    <property type="entry name" value="Spermadhesin, CUB domain"/>
    <property type="match status" value="5"/>
</dbReference>
<name>A0A3S3QES5_9ACAR</name>
<keyword evidence="3" id="KW-1133">Transmembrane helix</keyword>
<protein>
    <submittedName>
        <fullName evidence="5">Cubilin-like protein</fullName>
    </submittedName>
</protein>
<dbReference type="CDD" id="cd00041">
    <property type="entry name" value="CUB"/>
    <property type="match status" value="5"/>
</dbReference>
<comment type="caution">
    <text evidence="2">Lacks conserved residue(s) required for the propagation of feature annotation.</text>
</comment>
<evidence type="ECO:0000313" key="6">
    <source>
        <dbReference type="Proteomes" id="UP000285301"/>
    </source>
</evidence>
<dbReference type="GO" id="GO:0005886">
    <property type="term" value="C:plasma membrane"/>
    <property type="evidence" value="ECO:0007669"/>
    <property type="project" value="TreeGrafter"/>
</dbReference>
<accession>A0A3S3QES5</accession>
<comment type="caution">
    <text evidence="5">The sequence shown here is derived from an EMBL/GenBank/DDBJ whole genome shotgun (WGS) entry which is preliminary data.</text>
</comment>
<gene>
    <name evidence="5" type="ORF">B4U79_05426</name>
</gene>
<proteinExistence type="predicted"/>
<dbReference type="CDD" id="cd00112">
    <property type="entry name" value="LDLa"/>
    <property type="match status" value="1"/>
</dbReference>
<dbReference type="SMART" id="SM00042">
    <property type="entry name" value="CUB"/>
    <property type="match status" value="5"/>
</dbReference>
<feature type="domain" description="CUB" evidence="4">
    <location>
        <begin position="143"/>
        <end position="262"/>
    </location>
</feature>
<feature type="non-terminal residue" evidence="5">
    <location>
        <position position="1"/>
    </location>
</feature>
<organism evidence="5 6">
    <name type="scientific">Dinothrombium tinctorium</name>
    <dbReference type="NCBI Taxonomy" id="1965070"/>
    <lineage>
        <taxon>Eukaryota</taxon>
        <taxon>Metazoa</taxon>
        <taxon>Ecdysozoa</taxon>
        <taxon>Arthropoda</taxon>
        <taxon>Chelicerata</taxon>
        <taxon>Arachnida</taxon>
        <taxon>Acari</taxon>
        <taxon>Acariformes</taxon>
        <taxon>Trombidiformes</taxon>
        <taxon>Prostigmata</taxon>
        <taxon>Anystina</taxon>
        <taxon>Parasitengona</taxon>
        <taxon>Trombidioidea</taxon>
        <taxon>Trombidiidae</taxon>
        <taxon>Dinothrombium</taxon>
    </lineage>
</organism>
<dbReference type="SMART" id="SM00192">
    <property type="entry name" value="LDLa"/>
    <property type="match status" value="1"/>
</dbReference>
<dbReference type="OrthoDB" id="6022136at2759"/>
<dbReference type="Pfam" id="PF00431">
    <property type="entry name" value="CUB"/>
    <property type="match status" value="5"/>
</dbReference>
<keyword evidence="1" id="KW-1015">Disulfide bond</keyword>
<keyword evidence="3" id="KW-0812">Transmembrane</keyword>
<dbReference type="STRING" id="1965070.A0A3S3QES5"/>
<keyword evidence="6" id="KW-1185">Reference proteome</keyword>
<evidence type="ECO:0000259" key="4">
    <source>
        <dbReference type="PROSITE" id="PS01180"/>
    </source>
</evidence>
<evidence type="ECO:0000256" key="1">
    <source>
        <dbReference type="ARBA" id="ARBA00023157"/>
    </source>
</evidence>
<evidence type="ECO:0000256" key="3">
    <source>
        <dbReference type="SAM" id="Phobius"/>
    </source>
</evidence>
<evidence type="ECO:0000256" key="2">
    <source>
        <dbReference type="PROSITE-ProRule" id="PRU00059"/>
    </source>
</evidence>
<reference evidence="5 6" key="1">
    <citation type="journal article" date="2018" name="Gigascience">
        <title>Genomes of trombidid mites reveal novel predicted allergens and laterally-transferred genes associated with secondary metabolism.</title>
        <authorList>
            <person name="Dong X."/>
            <person name="Chaisiri K."/>
            <person name="Xia D."/>
            <person name="Armstrong S.D."/>
            <person name="Fang Y."/>
            <person name="Donnelly M.J."/>
            <person name="Kadowaki T."/>
            <person name="McGarry J.W."/>
            <person name="Darby A.C."/>
            <person name="Makepeace B.L."/>
        </authorList>
    </citation>
    <scope>NUCLEOTIDE SEQUENCE [LARGE SCALE GENOMIC DNA]</scope>
    <source>
        <strain evidence="5">UoL-WK</strain>
    </source>
</reference>
<dbReference type="InterPro" id="IPR035914">
    <property type="entry name" value="Sperma_CUB_dom_sf"/>
</dbReference>
<feature type="domain" description="CUB" evidence="4">
    <location>
        <begin position="421"/>
        <end position="547"/>
    </location>
</feature>
<dbReference type="PANTHER" id="PTHR47537:SF6">
    <property type="entry name" value="CUB DOMAIN-CONTAINING PROTEIN"/>
    <property type="match status" value="1"/>
</dbReference>
<dbReference type="InterPro" id="IPR000859">
    <property type="entry name" value="CUB_dom"/>
</dbReference>
<dbReference type="InterPro" id="IPR053207">
    <property type="entry name" value="Non-NMDA_GluR_Accessory"/>
</dbReference>
<dbReference type="Proteomes" id="UP000285301">
    <property type="component" value="Unassembled WGS sequence"/>
</dbReference>
<feature type="domain" description="CUB" evidence="4">
    <location>
        <begin position="556"/>
        <end position="672"/>
    </location>
</feature>
<dbReference type="EMBL" id="NCKU01003215">
    <property type="protein sequence ID" value="RWS07949.1"/>
    <property type="molecule type" value="Genomic_DNA"/>
</dbReference>